<keyword evidence="1" id="KW-0805">Transcription regulation</keyword>
<dbReference type="InterPro" id="IPR011711">
    <property type="entry name" value="GntR_C"/>
</dbReference>
<reference evidence="5 6" key="1">
    <citation type="submission" date="2024-09" db="EMBL/GenBank/DDBJ databases">
        <title>Paenibacillus zeirhizospherea sp. nov., isolated from surface of the maize (Zea mays) roots in a horticulture field, Hungary.</title>
        <authorList>
            <person name="Marton D."/>
            <person name="Farkas M."/>
            <person name="Bedics A."/>
            <person name="Toth E."/>
            <person name="Tancsics A."/>
            <person name="Boka K."/>
            <person name="Marati G."/>
            <person name="Kriszt B."/>
            <person name="Cserhati M."/>
        </authorList>
    </citation>
    <scope>NUCLEOTIDE SEQUENCE [LARGE SCALE GENOMIC DNA]</scope>
    <source>
        <strain evidence="5 6">JCM 18446</strain>
    </source>
</reference>
<proteinExistence type="predicted"/>
<comment type="caution">
    <text evidence="5">The sequence shown here is derived from an EMBL/GenBank/DDBJ whole genome shotgun (WGS) entry which is preliminary data.</text>
</comment>
<evidence type="ECO:0000256" key="1">
    <source>
        <dbReference type="ARBA" id="ARBA00023015"/>
    </source>
</evidence>
<keyword evidence="6" id="KW-1185">Reference proteome</keyword>
<dbReference type="Pfam" id="PF07729">
    <property type="entry name" value="FCD"/>
    <property type="match status" value="1"/>
</dbReference>
<evidence type="ECO:0000256" key="2">
    <source>
        <dbReference type="ARBA" id="ARBA00023125"/>
    </source>
</evidence>
<evidence type="ECO:0000313" key="5">
    <source>
        <dbReference type="EMBL" id="MFB5760668.1"/>
    </source>
</evidence>
<evidence type="ECO:0000259" key="4">
    <source>
        <dbReference type="Pfam" id="PF07729"/>
    </source>
</evidence>
<dbReference type="Proteomes" id="UP001580430">
    <property type="component" value="Unassembled WGS sequence"/>
</dbReference>
<accession>A0ABV5BZG2</accession>
<evidence type="ECO:0000313" key="6">
    <source>
        <dbReference type="Proteomes" id="UP001580430"/>
    </source>
</evidence>
<evidence type="ECO:0000256" key="3">
    <source>
        <dbReference type="ARBA" id="ARBA00023163"/>
    </source>
</evidence>
<feature type="domain" description="GntR C-terminal" evidence="4">
    <location>
        <begin position="2"/>
        <end position="34"/>
    </location>
</feature>
<keyword evidence="3" id="KW-0804">Transcription</keyword>
<sequence length="50" mass="6069">MDMYEVRFILEVEISKLAAERRDDRDLEHIHECLMLRSITSLIYCEINVR</sequence>
<dbReference type="EMBL" id="JBHIRY010000007">
    <property type="protein sequence ID" value="MFB5760668.1"/>
    <property type="molecule type" value="Genomic_DNA"/>
</dbReference>
<dbReference type="Gene3D" id="1.20.120.530">
    <property type="entry name" value="GntR ligand-binding domain-like"/>
    <property type="match status" value="1"/>
</dbReference>
<name>A0ABV5BZG2_9BACL</name>
<organism evidence="5 6">
    <name type="scientific">Paenibacillus medicaginis</name>
    <dbReference type="NCBI Taxonomy" id="1470560"/>
    <lineage>
        <taxon>Bacteria</taxon>
        <taxon>Bacillati</taxon>
        <taxon>Bacillota</taxon>
        <taxon>Bacilli</taxon>
        <taxon>Bacillales</taxon>
        <taxon>Paenibacillaceae</taxon>
        <taxon>Paenibacillus</taxon>
    </lineage>
</organism>
<dbReference type="RefSeq" id="WP_375519822.1">
    <property type="nucleotide sequence ID" value="NZ_JBHIRY010000007.1"/>
</dbReference>
<protein>
    <submittedName>
        <fullName evidence="5">FCD domain-containing protein</fullName>
    </submittedName>
</protein>
<dbReference type="InterPro" id="IPR008920">
    <property type="entry name" value="TF_FadR/GntR_C"/>
</dbReference>
<dbReference type="SUPFAM" id="SSF48008">
    <property type="entry name" value="GntR ligand-binding domain-like"/>
    <property type="match status" value="1"/>
</dbReference>
<gene>
    <name evidence="5" type="ORF">ACE5LO_09720</name>
</gene>
<keyword evidence="2" id="KW-0238">DNA-binding</keyword>